<accession>A0A8J6H2R8</accession>
<dbReference type="CDD" id="cd00063">
    <property type="entry name" value="FN3"/>
    <property type="match status" value="2"/>
</dbReference>
<feature type="domain" description="Fibronectin type-III" evidence="2">
    <location>
        <begin position="55"/>
        <end position="117"/>
    </location>
</feature>
<name>A0A8J6H2R8_MICOH</name>
<evidence type="ECO:0000259" key="2">
    <source>
        <dbReference type="PROSITE" id="PS50853"/>
    </source>
</evidence>
<proteinExistence type="predicted"/>
<reference evidence="3" key="1">
    <citation type="submission" date="2020-03" db="EMBL/GenBank/DDBJ databases">
        <title>Studies in the Genomics of Life Span.</title>
        <authorList>
            <person name="Glass D."/>
        </authorList>
    </citation>
    <scope>NUCLEOTIDE SEQUENCE</scope>
    <source>
        <strain evidence="3">LTLLF</strain>
        <tissue evidence="3">Muscle</tissue>
    </source>
</reference>
<dbReference type="PROSITE" id="PS50853">
    <property type="entry name" value="FN3"/>
    <property type="match status" value="2"/>
</dbReference>
<dbReference type="Gene3D" id="2.60.40.10">
    <property type="entry name" value="Immunoglobulins"/>
    <property type="match status" value="2"/>
</dbReference>
<dbReference type="Proteomes" id="UP000710432">
    <property type="component" value="Unassembled WGS sequence"/>
</dbReference>
<dbReference type="InterPro" id="IPR013783">
    <property type="entry name" value="Ig-like_fold"/>
</dbReference>
<evidence type="ECO:0000256" key="1">
    <source>
        <dbReference type="SAM" id="MobiDB-lite"/>
    </source>
</evidence>
<organism evidence="3 4">
    <name type="scientific">Microtus ochrogaster</name>
    <name type="common">Prairie vole</name>
    <dbReference type="NCBI Taxonomy" id="79684"/>
    <lineage>
        <taxon>Eukaryota</taxon>
        <taxon>Metazoa</taxon>
        <taxon>Chordata</taxon>
        <taxon>Craniata</taxon>
        <taxon>Vertebrata</taxon>
        <taxon>Euteleostomi</taxon>
        <taxon>Mammalia</taxon>
        <taxon>Eutheria</taxon>
        <taxon>Euarchontoglires</taxon>
        <taxon>Glires</taxon>
        <taxon>Rodentia</taxon>
        <taxon>Myomorpha</taxon>
        <taxon>Muroidea</taxon>
        <taxon>Cricetidae</taxon>
        <taxon>Arvicolinae</taxon>
        <taxon>Microtus</taxon>
    </lineage>
</organism>
<gene>
    <name evidence="3" type="ORF">LTLLF_205710</name>
</gene>
<dbReference type="AlphaFoldDB" id="A0A8J6H2R8"/>
<evidence type="ECO:0000313" key="4">
    <source>
        <dbReference type="Proteomes" id="UP000710432"/>
    </source>
</evidence>
<dbReference type="InterPro" id="IPR003961">
    <property type="entry name" value="FN3_dom"/>
</dbReference>
<evidence type="ECO:0000313" key="3">
    <source>
        <dbReference type="EMBL" id="KAH0520593.1"/>
    </source>
</evidence>
<feature type="region of interest" description="Disordered" evidence="1">
    <location>
        <begin position="98"/>
        <end position="117"/>
    </location>
</feature>
<protein>
    <submittedName>
        <fullName evidence="3">Pikachurin</fullName>
    </submittedName>
</protein>
<sequence length="117" mass="13109">MEMDHECREKVIGDLKPGTTYRMSIAAYSQSGKGKVSYPRIVTTLSQDFCLPPEAPFKPHVLVVSDSEVALSWKPREDEETAPIQSYSVEYIRRNVEQKESPMQGLQPEFGSPSDSG</sequence>
<dbReference type="InterPro" id="IPR036116">
    <property type="entry name" value="FN3_sf"/>
</dbReference>
<comment type="caution">
    <text evidence="3">The sequence shown here is derived from an EMBL/GenBank/DDBJ whole genome shotgun (WGS) entry which is preliminary data.</text>
</comment>
<dbReference type="EMBL" id="JAATJU010000600">
    <property type="protein sequence ID" value="KAH0520593.1"/>
    <property type="molecule type" value="Genomic_DNA"/>
</dbReference>
<feature type="domain" description="Fibronectin type-III" evidence="2">
    <location>
        <begin position="1"/>
        <end position="47"/>
    </location>
</feature>
<dbReference type="SUPFAM" id="SSF49265">
    <property type="entry name" value="Fibronectin type III"/>
    <property type="match status" value="1"/>
</dbReference>